<comment type="function">
    <text evidence="12">Catalyzes the reduction of 3'-oxosphinganine (3-ketodihydrosphingosine/KDS) to sphinganine (dihydrosphingosine/DHS), the second step of de novo sphingolipid biosynthesis.</text>
</comment>
<dbReference type="GO" id="GO:0006666">
    <property type="term" value="P:3-keto-sphinganine metabolic process"/>
    <property type="evidence" value="ECO:0007669"/>
    <property type="project" value="InterPro"/>
</dbReference>
<dbReference type="GO" id="GO:0005789">
    <property type="term" value="C:endoplasmic reticulum membrane"/>
    <property type="evidence" value="ECO:0007669"/>
    <property type="project" value="TreeGrafter"/>
</dbReference>
<evidence type="ECO:0000256" key="14">
    <source>
        <dbReference type="RuleBase" id="RU000363"/>
    </source>
</evidence>
<evidence type="ECO:0000256" key="15">
    <source>
        <dbReference type="SAM" id="Coils"/>
    </source>
</evidence>
<keyword evidence="16" id="KW-1133">Transmembrane helix</keyword>
<evidence type="ECO:0000256" key="12">
    <source>
        <dbReference type="ARBA" id="ARBA00044737"/>
    </source>
</evidence>
<gene>
    <name evidence="18" type="ORF">V1264_000337</name>
</gene>
<evidence type="ECO:0000313" key="19">
    <source>
        <dbReference type="Proteomes" id="UP001374579"/>
    </source>
</evidence>
<evidence type="ECO:0000256" key="11">
    <source>
        <dbReference type="ARBA" id="ARBA00026112"/>
    </source>
</evidence>
<evidence type="ECO:0000256" key="4">
    <source>
        <dbReference type="ARBA" id="ARBA00006484"/>
    </source>
</evidence>
<dbReference type="GO" id="GO:0000166">
    <property type="term" value="F:nucleotide binding"/>
    <property type="evidence" value="ECO:0007669"/>
    <property type="project" value="UniProtKB-KW"/>
</dbReference>
<dbReference type="SUPFAM" id="SSF51735">
    <property type="entry name" value="NAD(P)-binding Rossmann-fold domains"/>
    <property type="match status" value="1"/>
</dbReference>
<comment type="pathway">
    <text evidence="3">Sphingolipid metabolism.</text>
</comment>
<evidence type="ECO:0000313" key="18">
    <source>
        <dbReference type="EMBL" id="KAK7114250.1"/>
    </source>
</evidence>
<comment type="caution">
    <text evidence="18">The sequence shown here is derived from an EMBL/GenBank/DDBJ whole genome shotgun (WGS) entry which is preliminary data.</text>
</comment>
<evidence type="ECO:0000256" key="8">
    <source>
        <dbReference type="ARBA" id="ARBA00022919"/>
    </source>
</evidence>
<evidence type="ECO:0000256" key="3">
    <source>
        <dbReference type="ARBA" id="ARBA00004991"/>
    </source>
</evidence>
<name>A0AAN9C4F5_9CAEN</name>
<comment type="pathway">
    <text evidence="2">Lipid metabolism; sphingolipid metabolism.</text>
</comment>
<keyword evidence="19" id="KW-1185">Reference proteome</keyword>
<feature type="domain" description="Ketoreductase" evidence="17">
    <location>
        <begin position="33"/>
        <end position="219"/>
    </location>
</feature>
<evidence type="ECO:0000256" key="6">
    <source>
        <dbReference type="ARBA" id="ARBA00022824"/>
    </source>
</evidence>
<comment type="subcellular location">
    <subcellularLocation>
        <location evidence="1">Endoplasmic reticulum</location>
    </subcellularLocation>
</comment>
<evidence type="ECO:0000259" key="17">
    <source>
        <dbReference type="SMART" id="SM00822"/>
    </source>
</evidence>
<feature type="coiled-coil region" evidence="15">
    <location>
        <begin position="62"/>
        <end position="112"/>
    </location>
</feature>
<dbReference type="InterPro" id="IPR057326">
    <property type="entry name" value="KR_dom"/>
</dbReference>
<keyword evidence="10" id="KW-0443">Lipid metabolism</keyword>
<accession>A0AAN9C4F5</accession>
<keyword evidence="8" id="KW-0746">Sphingolipid metabolism</keyword>
<evidence type="ECO:0000256" key="1">
    <source>
        <dbReference type="ARBA" id="ARBA00004240"/>
    </source>
</evidence>
<keyword evidence="7" id="KW-0521">NADP</keyword>
<dbReference type="EC" id="1.1.1.102" evidence="11"/>
<keyword evidence="16" id="KW-0812">Transmembrane</keyword>
<evidence type="ECO:0000256" key="9">
    <source>
        <dbReference type="ARBA" id="ARBA00023002"/>
    </source>
</evidence>
<dbReference type="InterPro" id="IPR036291">
    <property type="entry name" value="NAD(P)-bd_dom_sf"/>
</dbReference>
<keyword evidence="16" id="KW-0472">Membrane</keyword>
<dbReference type="Pfam" id="PF00106">
    <property type="entry name" value="adh_short"/>
    <property type="match status" value="1"/>
</dbReference>
<proteinExistence type="inferred from homology"/>
<keyword evidence="6" id="KW-0256">Endoplasmic reticulum</keyword>
<feature type="transmembrane region" description="Helical" evidence="16">
    <location>
        <begin position="6"/>
        <end position="24"/>
    </location>
</feature>
<organism evidence="18 19">
    <name type="scientific">Littorina saxatilis</name>
    <dbReference type="NCBI Taxonomy" id="31220"/>
    <lineage>
        <taxon>Eukaryota</taxon>
        <taxon>Metazoa</taxon>
        <taxon>Spiralia</taxon>
        <taxon>Lophotrochozoa</taxon>
        <taxon>Mollusca</taxon>
        <taxon>Gastropoda</taxon>
        <taxon>Caenogastropoda</taxon>
        <taxon>Littorinimorpha</taxon>
        <taxon>Littorinoidea</taxon>
        <taxon>Littorinidae</taxon>
        <taxon>Littorina</taxon>
    </lineage>
</organism>
<evidence type="ECO:0000256" key="5">
    <source>
        <dbReference type="ARBA" id="ARBA00022741"/>
    </source>
</evidence>
<evidence type="ECO:0000256" key="10">
    <source>
        <dbReference type="ARBA" id="ARBA00023098"/>
    </source>
</evidence>
<protein>
    <recommendedName>
        <fullName evidence="11">3-dehydrosphinganine reductase</fullName>
        <ecNumber evidence="11">1.1.1.102</ecNumber>
    </recommendedName>
</protein>
<evidence type="ECO:0000256" key="16">
    <source>
        <dbReference type="SAM" id="Phobius"/>
    </source>
</evidence>
<keyword evidence="9" id="KW-0560">Oxidoreductase</keyword>
<dbReference type="EMBL" id="JBAMIC010000001">
    <property type="protein sequence ID" value="KAK7114250.1"/>
    <property type="molecule type" value="Genomic_DNA"/>
</dbReference>
<dbReference type="AlphaFoldDB" id="A0AAN9C4F5"/>
<dbReference type="Gene3D" id="3.40.50.720">
    <property type="entry name" value="NAD(P)-binding Rossmann-like Domain"/>
    <property type="match status" value="1"/>
</dbReference>
<evidence type="ECO:0000256" key="2">
    <source>
        <dbReference type="ARBA" id="ARBA00004760"/>
    </source>
</evidence>
<dbReference type="PANTHER" id="PTHR43550">
    <property type="entry name" value="3-KETODIHYDROSPHINGOSINE REDUCTASE"/>
    <property type="match status" value="1"/>
</dbReference>
<comment type="catalytic activity">
    <reaction evidence="13">
        <text>sphinganine + NADP(+) = 3-oxosphinganine + NADPH + H(+)</text>
        <dbReference type="Rhea" id="RHEA:22640"/>
        <dbReference type="ChEBI" id="CHEBI:15378"/>
        <dbReference type="ChEBI" id="CHEBI:57783"/>
        <dbReference type="ChEBI" id="CHEBI:57817"/>
        <dbReference type="ChEBI" id="CHEBI:58299"/>
        <dbReference type="ChEBI" id="CHEBI:58349"/>
        <dbReference type="EC" id="1.1.1.102"/>
    </reaction>
    <physiologicalReaction direction="right-to-left" evidence="13">
        <dbReference type="Rhea" id="RHEA:22642"/>
    </physiologicalReaction>
</comment>
<dbReference type="GO" id="GO:0047560">
    <property type="term" value="F:3-dehydrosphinganine reductase activity"/>
    <property type="evidence" value="ECO:0007669"/>
    <property type="project" value="UniProtKB-EC"/>
</dbReference>
<dbReference type="Proteomes" id="UP001374579">
    <property type="component" value="Unassembled WGS sequence"/>
</dbReference>
<comment type="similarity">
    <text evidence="4 14">Belongs to the short-chain dehydrogenases/reductases (SDR) family.</text>
</comment>
<dbReference type="InterPro" id="IPR045022">
    <property type="entry name" value="KDSR-like"/>
</dbReference>
<evidence type="ECO:0000256" key="13">
    <source>
        <dbReference type="ARBA" id="ARBA00048930"/>
    </source>
</evidence>
<dbReference type="PANTHER" id="PTHR43550:SF3">
    <property type="entry name" value="3-KETODIHYDROSPHINGOSINE REDUCTASE"/>
    <property type="match status" value="1"/>
</dbReference>
<sequence>MLWVVLAVFVTFILILFVLSELIAPKKISLNGAHVLVTGGSSGIGKCLAIEAARRGASVTLLARNQARLEEARAEVQKHLADNKQQKVLCVSADVTKDFNALEKTVKQVEEEQGPITALINCAGTSMSAKFLDTPVEEFKRMMDINYLGSVLLTRAVLPSLMRQKQGRIVLVSSMAGQLGLFGYTAYSASKFALRGMAESLQMEVRPFNIQVTLAFPPDTDTPGFAEEQKSKPKETRLISESGGLFQPEVVAKSILDDMMRGRFVSSIGLDGFMLSTITAGFSPISSIMEALQQVSLMGLFRFISLFYLAHFDHTVKKCHQETEAESNKKSS</sequence>
<dbReference type="CDD" id="cd08939">
    <property type="entry name" value="KDSR-like_SDR_c"/>
    <property type="match status" value="1"/>
</dbReference>
<reference evidence="18 19" key="1">
    <citation type="submission" date="2024-02" db="EMBL/GenBank/DDBJ databases">
        <title>Chromosome-scale genome assembly of the rough periwinkle Littorina saxatilis.</title>
        <authorList>
            <person name="De Jode A."/>
            <person name="Faria R."/>
            <person name="Formenti G."/>
            <person name="Sims Y."/>
            <person name="Smith T.P."/>
            <person name="Tracey A."/>
            <person name="Wood J.M.D."/>
            <person name="Zagrodzka Z.B."/>
            <person name="Johannesson K."/>
            <person name="Butlin R.K."/>
            <person name="Leder E.H."/>
        </authorList>
    </citation>
    <scope>NUCLEOTIDE SEQUENCE [LARGE SCALE GENOMIC DNA]</scope>
    <source>
        <strain evidence="18">Snail1</strain>
        <tissue evidence="18">Muscle</tissue>
    </source>
</reference>
<keyword evidence="5" id="KW-0547">Nucleotide-binding</keyword>
<evidence type="ECO:0000256" key="7">
    <source>
        <dbReference type="ARBA" id="ARBA00022857"/>
    </source>
</evidence>
<dbReference type="PRINTS" id="PR00081">
    <property type="entry name" value="GDHRDH"/>
</dbReference>
<dbReference type="PROSITE" id="PS00061">
    <property type="entry name" value="ADH_SHORT"/>
    <property type="match status" value="1"/>
</dbReference>
<dbReference type="SMART" id="SM00822">
    <property type="entry name" value="PKS_KR"/>
    <property type="match status" value="1"/>
</dbReference>
<dbReference type="InterPro" id="IPR002347">
    <property type="entry name" value="SDR_fam"/>
</dbReference>
<keyword evidence="15" id="KW-0175">Coiled coil</keyword>
<dbReference type="FunFam" id="3.40.50.720:FF:000165">
    <property type="entry name" value="3-ketodihydrosphingosine reductase"/>
    <property type="match status" value="1"/>
</dbReference>
<dbReference type="InterPro" id="IPR020904">
    <property type="entry name" value="Sc_DH/Rdtase_CS"/>
</dbReference>
<dbReference type="PRINTS" id="PR00080">
    <property type="entry name" value="SDRFAMILY"/>
</dbReference>
<dbReference type="GO" id="GO:0030148">
    <property type="term" value="P:sphingolipid biosynthetic process"/>
    <property type="evidence" value="ECO:0007669"/>
    <property type="project" value="InterPro"/>
</dbReference>